<keyword evidence="4" id="KW-1185">Reference proteome</keyword>
<dbReference type="SUPFAM" id="SSF53474">
    <property type="entry name" value="alpha/beta-Hydrolases"/>
    <property type="match status" value="1"/>
</dbReference>
<dbReference type="OrthoDB" id="128186at2"/>
<evidence type="ECO:0000313" key="4">
    <source>
        <dbReference type="Proteomes" id="UP000199207"/>
    </source>
</evidence>
<evidence type="ECO:0000313" key="3">
    <source>
        <dbReference type="EMBL" id="SFD26646.1"/>
    </source>
</evidence>
<dbReference type="STRING" id="910347.SAMN05421773_11257"/>
<reference evidence="3 4" key="1">
    <citation type="submission" date="2016-10" db="EMBL/GenBank/DDBJ databases">
        <authorList>
            <person name="de Groot N.N."/>
        </authorList>
    </citation>
    <scope>NUCLEOTIDE SEQUENCE [LARGE SCALE GENOMIC DNA]</scope>
    <source>
        <strain evidence="3 4">CGMCC 4.5739</strain>
    </source>
</reference>
<protein>
    <submittedName>
        <fullName evidence="3">Acetyl esterase</fullName>
    </submittedName>
</protein>
<dbReference type="Proteomes" id="UP000199207">
    <property type="component" value="Unassembled WGS sequence"/>
</dbReference>
<proteinExistence type="predicted"/>
<sequence length="338" mass="35607">MPIESGVQRWLERSMPALDGITGKTPQERRAGIEIAYNTLMADYPIAPGARLDLVGERTESLPTAHGPVPLRVLTPPAPGPHPVFLHLFGGAWWQRTFDAPDIVDLCRQLVLEANVVVVQIDYALAPEHPYPTALHQAYAAVDHIAGGGIGEADPSRIAVGGISAGGNLAAGLALLARDRGGPGIALQVLEVPVLDLTLERYDEGAYKAFPSVEGVPSPSSGPLRQAIQWYLPDSVDATSPYASPLRAEDLADLPEALILTAEFDPLWAQGAAYADALTASGTAATAVRYAGQIHSAPSLSAVSASSRRWRAQVIDALRSLREDQAVSSHPAAPGSPP</sequence>
<dbReference type="AlphaFoldDB" id="A0A1I1QX29"/>
<dbReference type="RefSeq" id="WP_139238388.1">
    <property type="nucleotide sequence ID" value="NZ_FOLM01000012.1"/>
</dbReference>
<dbReference type="InterPro" id="IPR013094">
    <property type="entry name" value="AB_hydrolase_3"/>
</dbReference>
<dbReference type="Gene3D" id="3.40.50.1820">
    <property type="entry name" value="alpha/beta hydrolase"/>
    <property type="match status" value="1"/>
</dbReference>
<evidence type="ECO:0000259" key="2">
    <source>
        <dbReference type="Pfam" id="PF07859"/>
    </source>
</evidence>
<evidence type="ECO:0000256" key="1">
    <source>
        <dbReference type="ARBA" id="ARBA00022801"/>
    </source>
</evidence>
<dbReference type="PANTHER" id="PTHR48081">
    <property type="entry name" value="AB HYDROLASE SUPERFAMILY PROTEIN C4A8.06C"/>
    <property type="match status" value="1"/>
</dbReference>
<dbReference type="GO" id="GO:0016787">
    <property type="term" value="F:hydrolase activity"/>
    <property type="evidence" value="ECO:0007669"/>
    <property type="project" value="UniProtKB-KW"/>
</dbReference>
<dbReference type="InterPro" id="IPR050300">
    <property type="entry name" value="GDXG_lipolytic_enzyme"/>
</dbReference>
<feature type="domain" description="Alpha/beta hydrolase fold-3" evidence="2">
    <location>
        <begin position="86"/>
        <end position="296"/>
    </location>
</feature>
<organism evidence="3 4">
    <name type="scientific">Streptomyces aidingensis</name>
    <dbReference type="NCBI Taxonomy" id="910347"/>
    <lineage>
        <taxon>Bacteria</taxon>
        <taxon>Bacillati</taxon>
        <taxon>Actinomycetota</taxon>
        <taxon>Actinomycetes</taxon>
        <taxon>Kitasatosporales</taxon>
        <taxon>Streptomycetaceae</taxon>
        <taxon>Streptomyces</taxon>
    </lineage>
</organism>
<dbReference type="Pfam" id="PF07859">
    <property type="entry name" value="Abhydrolase_3"/>
    <property type="match status" value="1"/>
</dbReference>
<dbReference type="PANTHER" id="PTHR48081:SF8">
    <property type="entry name" value="ALPHA_BETA HYDROLASE FOLD-3 DOMAIN-CONTAINING PROTEIN-RELATED"/>
    <property type="match status" value="1"/>
</dbReference>
<dbReference type="InterPro" id="IPR029058">
    <property type="entry name" value="AB_hydrolase_fold"/>
</dbReference>
<accession>A0A1I1QX29</accession>
<name>A0A1I1QX29_9ACTN</name>
<gene>
    <name evidence="3" type="ORF">SAMN05421773_11257</name>
</gene>
<dbReference type="EMBL" id="FOLM01000012">
    <property type="protein sequence ID" value="SFD26646.1"/>
    <property type="molecule type" value="Genomic_DNA"/>
</dbReference>
<keyword evidence="1" id="KW-0378">Hydrolase</keyword>